<feature type="compositionally biased region" description="Polar residues" evidence="1">
    <location>
        <begin position="1"/>
        <end position="18"/>
    </location>
</feature>
<sequence length="134" mass="15267">MKTSDVTQTQGPSPVTPSRHNHPSHHLIIRHTSTPPSHKRTFRHFKPSPSHQHTIVTSSLYRHQSREQSPVTYCTRHNSSSLFTSHPNSSYHPRICYITPSRVSCPVTSRLVPSRSVSRHPARLSLPLVIERTK</sequence>
<evidence type="ECO:0000313" key="2">
    <source>
        <dbReference type="EMBL" id="MPC49761.1"/>
    </source>
</evidence>
<evidence type="ECO:0000256" key="1">
    <source>
        <dbReference type="SAM" id="MobiDB-lite"/>
    </source>
</evidence>
<proteinExistence type="predicted"/>
<accession>A0A5B7FQM7</accession>
<organism evidence="2 3">
    <name type="scientific">Portunus trituberculatus</name>
    <name type="common">Swimming crab</name>
    <name type="synonym">Neptunus trituberculatus</name>
    <dbReference type="NCBI Taxonomy" id="210409"/>
    <lineage>
        <taxon>Eukaryota</taxon>
        <taxon>Metazoa</taxon>
        <taxon>Ecdysozoa</taxon>
        <taxon>Arthropoda</taxon>
        <taxon>Crustacea</taxon>
        <taxon>Multicrustacea</taxon>
        <taxon>Malacostraca</taxon>
        <taxon>Eumalacostraca</taxon>
        <taxon>Eucarida</taxon>
        <taxon>Decapoda</taxon>
        <taxon>Pleocyemata</taxon>
        <taxon>Brachyura</taxon>
        <taxon>Eubrachyura</taxon>
        <taxon>Portunoidea</taxon>
        <taxon>Portunidae</taxon>
        <taxon>Portuninae</taxon>
        <taxon>Portunus</taxon>
    </lineage>
</organism>
<dbReference type="EMBL" id="VSRR010009077">
    <property type="protein sequence ID" value="MPC49761.1"/>
    <property type="molecule type" value="Genomic_DNA"/>
</dbReference>
<dbReference type="AlphaFoldDB" id="A0A5B7FQM7"/>
<keyword evidence="3" id="KW-1185">Reference proteome</keyword>
<evidence type="ECO:0000313" key="3">
    <source>
        <dbReference type="Proteomes" id="UP000324222"/>
    </source>
</evidence>
<feature type="compositionally biased region" description="Basic residues" evidence="1">
    <location>
        <begin position="37"/>
        <end position="46"/>
    </location>
</feature>
<feature type="compositionally biased region" description="Basic residues" evidence="1">
    <location>
        <begin position="19"/>
        <end position="29"/>
    </location>
</feature>
<comment type="caution">
    <text evidence="2">The sequence shown here is derived from an EMBL/GenBank/DDBJ whole genome shotgun (WGS) entry which is preliminary data.</text>
</comment>
<feature type="region of interest" description="Disordered" evidence="1">
    <location>
        <begin position="1"/>
        <end position="52"/>
    </location>
</feature>
<reference evidence="2 3" key="1">
    <citation type="submission" date="2019-05" db="EMBL/GenBank/DDBJ databases">
        <title>Another draft genome of Portunus trituberculatus and its Hox gene families provides insights of decapod evolution.</title>
        <authorList>
            <person name="Jeong J.-H."/>
            <person name="Song I."/>
            <person name="Kim S."/>
            <person name="Choi T."/>
            <person name="Kim D."/>
            <person name="Ryu S."/>
            <person name="Kim W."/>
        </authorList>
    </citation>
    <scope>NUCLEOTIDE SEQUENCE [LARGE SCALE GENOMIC DNA]</scope>
    <source>
        <tissue evidence="2">Muscle</tissue>
    </source>
</reference>
<dbReference type="Proteomes" id="UP000324222">
    <property type="component" value="Unassembled WGS sequence"/>
</dbReference>
<name>A0A5B7FQM7_PORTR</name>
<gene>
    <name evidence="2" type="ORF">E2C01_043574</name>
</gene>
<protein>
    <submittedName>
        <fullName evidence="2">Uncharacterized protein</fullName>
    </submittedName>
</protein>